<dbReference type="InterPro" id="IPR045863">
    <property type="entry name" value="CorA_TM1_TM2"/>
</dbReference>
<keyword evidence="16" id="KW-1185">Reference proteome</keyword>
<evidence type="ECO:0000256" key="3">
    <source>
        <dbReference type="ARBA" id="ARBA00022448"/>
    </source>
</evidence>
<keyword evidence="10" id="KW-0496">Mitochondrion</keyword>
<dbReference type="CDD" id="cd12823">
    <property type="entry name" value="Mrs2_Mfm1p-like"/>
    <property type="match status" value="1"/>
</dbReference>
<evidence type="ECO:0000256" key="12">
    <source>
        <dbReference type="ARBA" id="ARBA00046105"/>
    </source>
</evidence>
<dbReference type="GeneID" id="8297640"/>
<dbReference type="Pfam" id="PF22099">
    <property type="entry name" value="MRS2-like"/>
    <property type="match status" value="1"/>
</dbReference>
<dbReference type="GO" id="GO:1901612">
    <property type="term" value="F:cardiolipin binding"/>
    <property type="evidence" value="ECO:0007669"/>
    <property type="project" value="EnsemblFungi"/>
</dbReference>
<keyword evidence="11 14" id="KW-0472">Membrane</keyword>
<dbReference type="PANTHER" id="PTHR13890:SF27">
    <property type="entry name" value="MAGNESIUM TRANSPORTER MRS2, MITOCHONDRIAL"/>
    <property type="match status" value="1"/>
</dbReference>
<evidence type="ECO:0000313" key="16">
    <source>
        <dbReference type="Proteomes" id="UP000002037"/>
    </source>
</evidence>
<dbReference type="SUPFAM" id="SSF144083">
    <property type="entry name" value="Magnesium transport protein CorA, transmembrane region"/>
    <property type="match status" value="1"/>
</dbReference>
<evidence type="ECO:0000256" key="10">
    <source>
        <dbReference type="ARBA" id="ARBA00023128"/>
    </source>
</evidence>
<dbReference type="AlphaFoldDB" id="C5M483"/>
<protein>
    <recommendedName>
        <fullName evidence="14">Magnesium transporter</fullName>
    </recommendedName>
</protein>
<reference evidence="15 16" key="1">
    <citation type="journal article" date="2009" name="Nature">
        <title>Evolution of pathogenicity and sexual reproduction in eight Candida genomes.</title>
        <authorList>
            <person name="Butler G."/>
            <person name="Rasmussen M.D."/>
            <person name="Lin M.F."/>
            <person name="Santos M.A."/>
            <person name="Sakthikumar S."/>
            <person name="Munro C.A."/>
            <person name="Rheinbay E."/>
            <person name="Grabherr M."/>
            <person name="Forche A."/>
            <person name="Reedy J.L."/>
            <person name="Agrafioti I."/>
            <person name="Arnaud M.B."/>
            <person name="Bates S."/>
            <person name="Brown A.J."/>
            <person name="Brunke S."/>
            <person name="Costanzo M.C."/>
            <person name="Fitzpatrick D.A."/>
            <person name="de Groot P.W."/>
            <person name="Harris D."/>
            <person name="Hoyer L.L."/>
            <person name="Hube B."/>
            <person name="Klis F.M."/>
            <person name="Kodira C."/>
            <person name="Lennard N."/>
            <person name="Logue M.E."/>
            <person name="Martin R."/>
            <person name="Neiman A.M."/>
            <person name="Nikolaou E."/>
            <person name="Quail M.A."/>
            <person name="Quinn J."/>
            <person name="Santos M.C."/>
            <person name="Schmitzberger F.F."/>
            <person name="Sherlock G."/>
            <person name="Shah P."/>
            <person name="Silverstein K.A."/>
            <person name="Skrzypek M.S."/>
            <person name="Soll D."/>
            <person name="Staggs R."/>
            <person name="Stansfield I."/>
            <person name="Stumpf M.P."/>
            <person name="Sudbery P.E."/>
            <person name="Srikantha T."/>
            <person name="Zeng Q."/>
            <person name="Berman J."/>
            <person name="Berriman M."/>
            <person name="Heitman J."/>
            <person name="Gow N.A."/>
            <person name="Lorenz M.C."/>
            <person name="Birren B.W."/>
            <person name="Kellis M."/>
            <person name="Cuomo C.A."/>
        </authorList>
    </citation>
    <scope>NUCLEOTIDE SEQUENCE [LARGE SCALE GENOMIC DNA]</scope>
    <source>
        <strain evidence="16">ATCC MYA-3404 / T1</strain>
    </source>
</reference>
<comment type="function">
    <text evidence="12">High-conductance magnesium-selective channel that mediates the influx of magnesium into the mitochondrial matrix. Essential for the splicing of mRNA group II introns in mitochondria by affecting mitochondrial magnesium concentrations, which are critical for group II intron splicing. It also suppresses a variety of mitochondrial intron mutations and its absence may disturb the assembly of mitochondrial membrane complexes.</text>
</comment>
<keyword evidence="7" id="KW-0809">Transit peptide</keyword>
<evidence type="ECO:0000256" key="4">
    <source>
        <dbReference type="ARBA" id="ARBA00022692"/>
    </source>
</evidence>
<dbReference type="KEGG" id="ctp:CTRG_00872"/>
<dbReference type="Proteomes" id="UP000002037">
    <property type="component" value="Unassembled WGS sequence"/>
</dbReference>
<dbReference type="GO" id="GO:0005743">
    <property type="term" value="C:mitochondrial inner membrane"/>
    <property type="evidence" value="ECO:0007669"/>
    <property type="project" value="UniProtKB-SubCell"/>
</dbReference>
<keyword evidence="5 14" id="KW-0999">Mitochondrion inner membrane</keyword>
<keyword evidence="8 14" id="KW-1133">Transmembrane helix</keyword>
<keyword evidence="4 14" id="KW-0812">Transmembrane</keyword>
<dbReference type="FunFam" id="1.20.58.340:FF:000005">
    <property type="entry name" value="Inner membrane magnesium transporter MRS2"/>
    <property type="match status" value="1"/>
</dbReference>
<evidence type="ECO:0000256" key="13">
    <source>
        <dbReference type="ARBA" id="ARBA00046701"/>
    </source>
</evidence>
<evidence type="ECO:0000256" key="14">
    <source>
        <dbReference type="RuleBase" id="RU366042"/>
    </source>
</evidence>
<evidence type="ECO:0000256" key="11">
    <source>
        <dbReference type="ARBA" id="ARBA00023136"/>
    </source>
</evidence>
<dbReference type="RefSeq" id="XP_002546091.1">
    <property type="nucleotide sequence ID" value="XM_002546045.1"/>
</dbReference>
<dbReference type="EMBL" id="GG692395">
    <property type="protein sequence ID" value="EER36133.1"/>
    <property type="molecule type" value="Genomic_DNA"/>
</dbReference>
<dbReference type="GO" id="GO:0045016">
    <property type="term" value="P:mitochondrial magnesium ion transmembrane transport"/>
    <property type="evidence" value="ECO:0007669"/>
    <property type="project" value="EnsemblFungi"/>
</dbReference>
<keyword evidence="6 14" id="KW-0460">Magnesium</keyword>
<evidence type="ECO:0000256" key="6">
    <source>
        <dbReference type="ARBA" id="ARBA00022842"/>
    </source>
</evidence>
<accession>C5M483</accession>
<proteinExistence type="inferred from homology"/>
<dbReference type="InterPro" id="IPR039204">
    <property type="entry name" value="MRS2-like"/>
</dbReference>
<feature type="transmembrane region" description="Helical" evidence="14">
    <location>
        <begin position="332"/>
        <end position="350"/>
    </location>
</feature>
<organism evidence="15 16">
    <name type="scientific">Candida tropicalis (strain ATCC MYA-3404 / T1)</name>
    <name type="common">Yeast</name>
    <dbReference type="NCBI Taxonomy" id="294747"/>
    <lineage>
        <taxon>Eukaryota</taxon>
        <taxon>Fungi</taxon>
        <taxon>Dikarya</taxon>
        <taxon>Ascomycota</taxon>
        <taxon>Saccharomycotina</taxon>
        <taxon>Pichiomycetes</taxon>
        <taxon>Debaryomycetaceae</taxon>
        <taxon>Candida/Lodderomyces clade</taxon>
        <taxon>Candida</taxon>
    </lineage>
</organism>
<comment type="subcellular location">
    <subcellularLocation>
        <location evidence="1 14">Mitochondrion inner membrane</location>
        <topology evidence="1 14">Multi-pass membrane protein</topology>
    </subcellularLocation>
</comment>
<feature type="transmembrane region" description="Helical" evidence="14">
    <location>
        <begin position="362"/>
        <end position="383"/>
    </location>
</feature>
<keyword evidence="9 14" id="KW-0406">Ion transport</keyword>
<dbReference type="Gene3D" id="2.40.128.330">
    <property type="match status" value="1"/>
</dbReference>
<name>C5M483_CANTT</name>
<dbReference type="VEuPathDB" id="FungiDB:CTRG_00872"/>
<keyword evidence="3 14" id="KW-0813">Transport</keyword>
<dbReference type="STRING" id="294747.C5M483"/>
<comment type="subunit">
    <text evidence="13">Homopentamer. Forms homooligomers. Interacts with MFM1.</text>
</comment>
<dbReference type="PANTHER" id="PTHR13890">
    <property type="entry name" value="RNA SPLICING PROTEIN MRS2, MITOCHONDRIAL"/>
    <property type="match status" value="1"/>
</dbReference>
<comment type="similarity">
    <text evidence="2 14">Belongs to the CorA metal ion transporter (MIT) (TC 1.A.35) family.</text>
</comment>
<gene>
    <name evidence="15" type="ORF">CTRG_00872</name>
</gene>
<evidence type="ECO:0000256" key="5">
    <source>
        <dbReference type="ARBA" id="ARBA00022792"/>
    </source>
</evidence>
<dbReference type="eggNOG" id="KOG2662">
    <property type="taxonomic scope" value="Eukaryota"/>
</dbReference>
<evidence type="ECO:0000256" key="2">
    <source>
        <dbReference type="ARBA" id="ARBA00009765"/>
    </source>
</evidence>
<dbReference type="Gene3D" id="1.20.58.340">
    <property type="entry name" value="Magnesium transport protein CorA, transmembrane region"/>
    <property type="match status" value="1"/>
</dbReference>
<evidence type="ECO:0000256" key="1">
    <source>
        <dbReference type="ARBA" id="ARBA00004448"/>
    </source>
</evidence>
<evidence type="ECO:0000256" key="7">
    <source>
        <dbReference type="ARBA" id="ARBA00022946"/>
    </source>
</evidence>
<sequence length="467" mass="53782">MNHSQRLLYPLRISRLLPRSVIQHKCVCYKSTTSKSRDSKKPSKASLPSTLNLNTSVIPSDSMIFNKLKPIIPSDLYVSCTIFDRLGNITAVSKKYPKMQFLKDNHLFPRDLRKIDTSAIDVVPVIMIRPSNAILVNLLYIKAIIKKDSVMVFDTSNSEVATKLGIFMYDLELKLQSPISNICYEFRALESILVSIMSYLEAEIKLHRRQCGIILAELEDEVDRQKLQELLINSKKLSSFHQRAILIRDVLEELLENDEDLAGMYLTDPKEFKPEEENYDEIESILESYYRQCDEFVQQAGSLLNDIKATEEIVNIILDANRNSLMLFELKITVYTLGFTVATLLPAFYGMNLKNYIEESNWGFGMVVVFSIVQGLAITWLNFKKLHKVQKLTMMGAANQSKISNVQPSSSQAKNHTERWKRGSFLYRLFYGSGGKYSKRNKNFDRPTNREKDAIWRMINDDKTNNF</sequence>
<dbReference type="GO" id="GO:0015095">
    <property type="term" value="F:magnesium ion transmembrane transporter activity"/>
    <property type="evidence" value="ECO:0007669"/>
    <property type="project" value="EnsemblFungi"/>
</dbReference>
<dbReference type="OrthoDB" id="10251508at2759"/>
<dbReference type="HOGENOM" id="CLU_025144_1_0_1"/>
<evidence type="ECO:0000256" key="9">
    <source>
        <dbReference type="ARBA" id="ARBA00023065"/>
    </source>
</evidence>
<evidence type="ECO:0000256" key="8">
    <source>
        <dbReference type="ARBA" id="ARBA00022989"/>
    </source>
</evidence>
<evidence type="ECO:0000313" key="15">
    <source>
        <dbReference type="EMBL" id="EER36133.1"/>
    </source>
</evidence>